<name>A0A5N7CMP5_PETAA</name>
<feature type="transmembrane region" description="Helical" evidence="1">
    <location>
        <begin position="64"/>
        <end position="84"/>
    </location>
</feature>
<reference evidence="2" key="1">
    <citation type="submission" date="2019-04" db="EMBL/GenBank/DDBJ databases">
        <title>Friends and foes A comparative genomics studyof 23 Aspergillus species from section Flavi.</title>
        <authorList>
            <consortium name="DOE Joint Genome Institute"/>
            <person name="Kjaerbolling I."/>
            <person name="Vesth T."/>
            <person name="Frisvad J.C."/>
            <person name="Nybo J.L."/>
            <person name="Theobald S."/>
            <person name="Kildgaard S."/>
            <person name="Isbrandt T."/>
            <person name="Kuo A."/>
            <person name="Sato A."/>
            <person name="Lyhne E.K."/>
            <person name="Kogle M.E."/>
            <person name="Wiebenga A."/>
            <person name="Kun R.S."/>
            <person name="Lubbers R.J."/>
            <person name="Makela M.R."/>
            <person name="Barry K."/>
            <person name="Chovatia M."/>
            <person name="Clum A."/>
            <person name="Daum C."/>
            <person name="Haridas S."/>
            <person name="He G."/>
            <person name="LaButti K."/>
            <person name="Lipzen A."/>
            <person name="Mondo S."/>
            <person name="Riley R."/>
            <person name="Salamov A."/>
            <person name="Simmons B.A."/>
            <person name="Magnuson J.K."/>
            <person name="Henrissat B."/>
            <person name="Mortensen U.H."/>
            <person name="Larsen T.O."/>
            <person name="Devries R.P."/>
            <person name="Grigoriev I.V."/>
            <person name="Machida M."/>
            <person name="Baker S.E."/>
            <person name="Andersen M.R."/>
        </authorList>
    </citation>
    <scope>NUCLEOTIDE SEQUENCE [LARGE SCALE GENOMIC DNA]</scope>
    <source>
        <strain evidence="2">IBT 14317</strain>
    </source>
</reference>
<keyword evidence="1" id="KW-1133">Transmembrane helix</keyword>
<keyword evidence="1" id="KW-0812">Transmembrane</keyword>
<dbReference type="EMBL" id="ML735218">
    <property type="protein sequence ID" value="KAE8395501.1"/>
    <property type="molecule type" value="Genomic_DNA"/>
</dbReference>
<protein>
    <submittedName>
        <fullName evidence="2">Uncharacterized protein</fullName>
    </submittedName>
</protein>
<proteinExistence type="predicted"/>
<keyword evidence="1" id="KW-0472">Membrane</keyword>
<evidence type="ECO:0000313" key="2">
    <source>
        <dbReference type="EMBL" id="KAE8395501.1"/>
    </source>
</evidence>
<dbReference type="Proteomes" id="UP000326877">
    <property type="component" value="Unassembled WGS sequence"/>
</dbReference>
<dbReference type="AlphaFoldDB" id="A0A5N7CMP5"/>
<sequence length="99" mass="11557">MGHSVCLKGVNYFQPQVFSKAADLRELVLGQNRRTYPTVTDHSLLLGFLMPSSKLRQGLVQGDFLFLFLFLFLFFYFLFFIFFYPSLCCPPIRKLMSEP</sequence>
<evidence type="ECO:0000256" key="1">
    <source>
        <dbReference type="SAM" id="Phobius"/>
    </source>
</evidence>
<accession>A0A5N7CMP5</accession>
<organism evidence="2">
    <name type="scientific">Petromyces alliaceus</name>
    <name type="common">Aspergillus alliaceus</name>
    <dbReference type="NCBI Taxonomy" id="209559"/>
    <lineage>
        <taxon>Eukaryota</taxon>
        <taxon>Fungi</taxon>
        <taxon>Dikarya</taxon>
        <taxon>Ascomycota</taxon>
        <taxon>Pezizomycotina</taxon>
        <taxon>Eurotiomycetes</taxon>
        <taxon>Eurotiomycetidae</taxon>
        <taxon>Eurotiales</taxon>
        <taxon>Aspergillaceae</taxon>
        <taxon>Aspergillus</taxon>
        <taxon>Aspergillus subgen. Circumdati</taxon>
    </lineage>
</organism>
<gene>
    <name evidence="2" type="ORF">BDV23DRAFT_95897</name>
</gene>